<comment type="similarity">
    <text evidence="1">Belongs to the universal ribosomal protein uL29 family.</text>
</comment>
<evidence type="ECO:0000256" key="2">
    <source>
        <dbReference type="ARBA" id="ARBA00022980"/>
    </source>
</evidence>
<dbReference type="Proteomes" id="UP000019681">
    <property type="component" value="Unassembled WGS sequence"/>
</dbReference>
<name>A0A017RSS2_9CLOT</name>
<dbReference type="SUPFAM" id="SSF46561">
    <property type="entry name" value="Ribosomal protein L29 (L29p)"/>
    <property type="match status" value="1"/>
</dbReference>
<comment type="caution">
    <text evidence="7">The sequence shown here is derived from an EMBL/GenBank/DDBJ whole genome shotgun (WGS) entry which is preliminary data.</text>
</comment>
<gene>
    <name evidence="7" type="ORF">Q428_11785</name>
</gene>
<evidence type="ECO:0000256" key="1">
    <source>
        <dbReference type="ARBA" id="ARBA00009254"/>
    </source>
</evidence>
<evidence type="ECO:0000313" key="7">
    <source>
        <dbReference type="EMBL" id="EYE87702.1"/>
    </source>
</evidence>
<dbReference type="STRING" id="1403537.Q428_11785"/>
<organism evidence="7 8">
    <name type="scientific">Fervidicella metallireducens AeB</name>
    <dbReference type="NCBI Taxonomy" id="1403537"/>
    <lineage>
        <taxon>Bacteria</taxon>
        <taxon>Bacillati</taxon>
        <taxon>Bacillota</taxon>
        <taxon>Clostridia</taxon>
        <taxon>Eubacteriales</taxon>
        <taxon>Clostridiaceae</taxon>
        <taxon>Fervidicella</taxon>
    </lineage>
</organism>
<dbReference type="Pfam" id="PF00831">
    <property type="entry name" value="Ribosomal_L29"/>
    <property type="match status" value="1"/>
</dbReference>
<dbReference type="GO" id="GO:0005840">
    <property type="term" value="C:ribosome"/>
    <property type="evidence" value="ECO:0007669"/>
    <property type="project" value="UniProtKB-KW"/>
</dbReference>
<feature type="coiled-coil region" evidence="6">
    <location>
        <begin position="7"/>
        <end position="34"/>
    </location>
</feature>
<dbReference type="Gene3D" id="1.10.287.310">
    <property type="match status" value="1"/>
</dbReference>
<evidence type="ECO:0000313" key="8">
    <source>
        <dbReference type="Proteomes" id="UP000019681"/>
    </source>
</evidence>
<keyword evidence="3" id="KW-0687">Ribonucleoprotein</keyword>
<dbReference type="GO" id="GO:0006412">
    <property type="term" value="P:translation"/>
    <property type="evidence" value="ECO:0007669"/>
    <property type="project" value="InterPro"/>
</dbReference>
<dbReference type="GO" id="GO:0003735">
    <property type="term" value="F:structural constituent of ribosome"/>
    <property type="evidence" value="ECO:0007669"/>
    <property type="project" value="InterPro"/>
</dbReference>
<dbReference type="EMBL" id="AZQP01000041">
    <property type="protein sequence ID" value="EYE87702.1"/>
    <property type="molecule type" value="Genomic_DNA"/>
</dbReference>
<protein>
    <recommendedName>
        <fullName evidence="4">Large ribosomal subunit protein uL29</fullName>
    </recommendedName>
    <alternativeName>
        <fullName evidence="5">50S ribosomal protein L29</fullName>
    </alternativeName>
</protein>
<dbReference type="AlphaFoldDB" id="A0A017RSS2"/>
<proteinExistence type="inferred from homology"/>
<keyword evidence="6" id="KW-0175">Coiled coil</keyword>
<evidence type="ECO:0000256" key="5">
    <source>
        <dbReference type="ARBA" id="ARBA00035476"/>
    </source>
</evidence>
<keyword evidence="2" id="KW-0689">Ribosomal protein</keyword>
<evidence type="ECO:0000256" key="4">
    <source>
        <dbReference type="ARBA" id="ARBA00035204"/>
    </source>
</evidence>
<evidence type="ECO:0000256" key="6">
    <source>
        <dbReference type="SAM" id="Coils"/>
    </source>
</evidence>
<evidence type="ECO:0000256" key="3">
    <source>
        <dbReference type="ARBA" id="ARBA00023274"/>
    </source>
</evidence>
<dbReference type="InterPro" id="IPR001854">
    <property type="entry name" value="Ribosomal_uL29"/>
</dbReference>
<accession>A0A017RSS2</accession>
<keyword evidence="8" id="KW-1185">Reference proteome</keyword>
<sequence>MKANELKTLRENSAAELQKKVMELKAELFNLRFNLQLDSLKTQ</sequence>
<dbReference type="InterPro" id="IPR036049">
    <property type="entry name" value="Ribosomal_uL29_sf"/>
</dbReference>
<dbReference type="GO" id="GO:1990904">
    <property type="term" value="C:ribonucleoprotein complex"/>
    <property type="evidence" value="ECO:0007669"/>
    <property type="project" value="UniProtKB-KW"/>
</dbReference>
<reference evidence="7 8" key="1">
    <citation type="journal article" date="2014" name="Genome Announc.">
        <title>Draft Genome Sequence of Fervidicella metallireducens Strain AeBT, an Iron-Reducing Thermoanaerobe from the Great Artesian Basin.</title>
        <authorList>
            <person name="Patel B.K."/>
        </authorList>
    </citation>
    <scope>NUCLEOTIDE SEQUENCE [LARGE SCALE GENOMIC DNA]</scope>
    <source>
        <strain evidence="7 8">AeB</strain>
    </source>
</reference>
<dbReference type="NCBIfam" id="TIGR00012">
    <property type="entry name" value="L29"/>
    <property type="match status" value="1"/>
</dbReference>